<sequence>MYRIPDNIEFFIPCPDDRVDEPPLSCVASNQTVLAAGLRLSFPRIVRKFLREWGIALTQLCPNGWRVMIGFLILWDQLRFSRPSVREFNRLYSFNSEGKRLGWWYASVKVKTGGSVVTQTPDSIKNCKNFGSSSEVHGNSLRMTPGLM</sequence>
<dbReference type="AlphaFoldDB" id="A0ABD1STX3"/>
<protein>
    <recommendedName>
        <fullName evidence="1">Transposase (putative) gypsy type domain-containing protein</fullName>
    </recommendedName>
</protein>
<dbReference type="EMBL" id="JBFOLK010000006">
    <property type="protein sequence ID" value="KAL2504168.1"/>
    <property type="molecule type" value="Genomic_DNA"/>
</dbReference>
<gene>
    <name evidence="2" type="ORF">Adt_19789</name>
</gene>
<dbReference type="InterPro" id="IPR007321">
    <property type="entry name" value="Transposase_28"/>
</dbReference>
<evidence type="ECO:0000313" key="3">
    <source>
        <dbReference type="Proteomes" id="UP001604336"/>
    </source>
</evidence>
<name>A0ABD1STX3_9LAMI</name>
<organism evidence="2 3">
    <name type="scientific">Abeliophyllum distichum</name>
    <dbReference type="NCBI Taxonomy" id="126358"/>
    <lineage>
        <taxon>Eukaryota</taxon>
        <taxon>Viridiplantae</taxon>
        <taxon>Streptophyta</taxon>
        <taxon>Embryophyta</taxon>
        <taxon>Tracheophyta</taxon>
        <taxon>Spermatophyta</taxon>
        <taxon>Magnoliopsida</taxon>
        <taxon>eudicotyledons</taxon>
        <taxon>Gunneridae</taxon>
        <taxon>Pentapetalae</taxon>
        <taxon>asterids</taxon>
        <taxon>lamiids</taxon>
        <taxon>Lamiales</taxon>
        <taxon>Oleaceae</taxon>
        <taxon>Forsythieae</taxon>
        <taxon>Abeliophyllum</taxon>
    </lineage>
</organism>
<accession>A0ABD1STX3</accession>
<reference evidence="3" key="1">
    <citation type="submission" date="2024-07" db="EMBL/GenBank/DDBJ databases">
        <title>Two chromosome-level genome assemblies of Korean endemic species Abeliophyllum distichum and Forsythia ovata (Oleaceae).</title>
        <authorList>
            <person name="Jang H."/>
        </authorList>
    </citation>
    <scope>NUCLEOTIDE SEQUENCE [LARGE SCALE GENOMIC DNA]</scope>
</reference>
<keyword evidence="3" id="KW-1185">Reference proteome</keyword>
<evidence type="ECO:0000259" key="1">
    <source>
        <dbReference type="Pfam" id="PF04195"/>
    </source>
</evidence>
<feature type="domain" description="Transposase (putative) gypsy type" evidence="1">
    <location>
        <begin position="31"/>
        <end position="94"/>
    </location>
</feature>
<comment type="caution">
    <text evidence="2">The sequence shown here is derived from an EMBL/GenBank/DDBJ whole genome shotgun (WGS) entry which is preliminary data.</text>
</comment>
<dbReference type="Pfam" id="PF04195">
    <property type="entry name" value="Transposase_28"/>
    <property type="match status" value="1"/>
</dbReference>
<evidence type="ECO:0000313" key="2">
    <source>
        <dbReference type="EMBL" id="KAL2504168.1"/>
    </source>
</evidence>
<dbReference type="Proteomes" id="UP001604336">
    <property type="component" value="Unassembled WGS sequence"/>
</dbReference>
<proteinExistence type="predicted"/>